<dbReference type="EMBL" id="HBFQ01007505">
    <property type="protein sequence ID" value="CAD8830893.1"/>
    <property type="molecule type" value="Transcribed_RNA"/>
</dbReference>
<gene>
    <name evidence="2" type="ORF">NSCI0253_LOCUS5239</name>
</gene>
<accession>A0A7S1EXB2</accession>
<dbReference type="AlphaFoldDB" id="A0A7S1EXB2"/>
<feature type="region of interest" description="Disordered" evidence="1">
    <location>
        <begin position="184"/>
        <end position="222"/>
    </location>
</feature>
<feature type="compositionally biased region" description="Polar residues" evidence="1">
    <location>
        <begin position="196"/>
        <end position="209"/>
    </location>
</feature>
<proteinExistence type="predicted"/>
<protein>
    <submittedName>
        <fullName evidence="2">Uncharacterized protein</fullName>
    </submittedName>
</protein>
<organism evidence="2">
    <name type="scientific">Noctiluca scintillans</name>
    <name type="common">Sea sparkle</name>
    <name type="synonym">Red tide dinoflagellate</name>
    <dbReference type="NCBI Taxonomy" id="2966"/>
    <lineage>
        <taxon>Eukaryota</taxon>
        <taxon>Sar</taxon>
        <taxon>Alveolata</taxon>
        <taxon>Dinophyceae</taxon>
        <taxon>Noctilucales</taxon>
        <taxon>Noctilucaceae</taxon>
        <taxon>Noctiluca</taxon>
    </lineage>
</organism>
<name>A0A7S1EXB2_NOCSC</name>
<reference evidence="2" key="1">
    <citation type="submission" date="2021-01" db="EMBL/GenBank/DDBJ databases">
        <authorList>
            <person name="Corre E."/>
            <person name="Pelletier E."/>
            <person name="Niang G."/>
            <person name="Scheremetjew M."/>
            <person name="Finn R."/>
            <person name="Kale V."/>
            <person name="Holt S."/>
            <person name="Cochrane G."/>
            <person name="Meng A."/>
            <person name="Brown T."/>
            <person name="Cohen L."/>
        </authorList>
    </citation>
    <scope>NUCLEOTIDE SEQUENCE</scope>
</reference>
<evidence type="ECO:0000256" key="1">
    <source>
        <dbReference type="SAM" id="MobiDB-lite"/>
    </source>
</evidence>
<evidence type="ECO:0000313" key="2">
    <source>
        <dbReference type="EMBL" id="CAD8830893.1"/>
    </source>
</evidence>
<sequence length="468" mass="51160">MKSARERLTELCAVEALISRTGESEARIVELHSAIVRVTDKEQARARLLIGLETDKDVHDRVVAALRSSLSGQELVGAMRESLQMLCVSSVMNGEHTVSVQSAFEHLSETENFIVNWEDILRYHFLSAPPCGVSDVSCDSPCRSQISVDDFDSALKMDSVRLPPVTFPSPGPDVRRVLDLSSLSEPSRTGVPYSPRSFSSKVCSSSPRTANRPFHSPRCLASPSSERSRAHLLLSSPPQGSCRTPLGFVAGLHRCQRETKKPSPLSKAECDSALTIESDFSKEPEREPEGVGCVSRGDAMFQETPDQLQQELRQIELEMRESHLAVSRQEATEKAVRSALGGRLASLEAAATAVQNSSACEVSVREASICELREELQSLTALTERESAMLSEIAASVRTVQYHVVALWPVLAFAACVAEVPPLTHLRLVLLLAMAFMTIFVTLRPYQLRKSAPATQRSVAVATVAMFS</sequence>